<keyword evidence="15" id="KW-1185">Reference proteome</keyword>
<evidence type="ECO:0000256" key="9">
    <source>
        <dbReference type="ARBA" id="ARBA00022824"/>
    </source>
</evidence>
<proteinExistence type="inferred from homology"/>
<feature type="transmembrane region" description="Helical" evidence="14">
    <location>
        <begin position="371"/>
        <end position="388"/>
    </location>
</feature>
<comment type="caution">
    <text evidence="14">Lacks conserved residue(s) required for the propagation of feature annotation.</text>
</comment>
<evidence type="ECO:0000256" key="10">
    <source>
        <dbReference type="ARBA" id="ARBA00022989"/>
    </source>
</evidence>
<evidence type="ECO:0000256" key="8">
    <source>
        <dbReference type="ARBA" id="ARBA00022692"/>
    </source>
</evidence>
<dbReference type="EC" id="2.4.1.256" evidence="4 14"/>
<dbReference type="PANTHER" id="PTHR12989">
    <property type="entry name" value="ALPHA-1,2-GLUCOSYLTRANSFERASE ALG10"/>
    <property type="match status" value="1"/>
</dbReference>
<evidence type="ECO:0000256" key="2">
    <source>
        <dbReference type="ARBA" id="ARBA00004922"/>
    </source>
</evidence>
<feature type="transmembrane region" description="Helical" evidence="14">
    <location>
        <begin position="128"/>
        <end position="151"/>
    </location>
</feature>
<evidence type="ECO:0000256" key="1">
    <source>
        <dbReference type="ARBA" id="ARBA00004477"/>
    </source>
</evidence>
<comment type="function">
    <text evidence="12">Dol-P-Glc:Glc(2)Man(9)GlcNAc(2)-PP-Dol alpha-1,2-glucosyltransferase that operates in the biosynthetic pathway of dolichol-linked oligosaccharides, the glycan precursors employed in protein asparagine (N)-glycosylation. The assembly of dolichol-linked oligosaccharides begins on the cytosolic side of the endoplasmic reticulum membrane and finishes in its lumen. The sequential addition of sugars to dolichol pyrophosphate produces dolichol-linked oligosaccharides containing fourteen sugars, including two GlcNAcs, nine mannoses and three glucoses. Once assembled, the oligosaccharide is transferred from the lipid to nascent proteins by oligosaccharyltransferases. In the lumen of the endoplasmic reticulum, adds the third and last glucose residue from dolichyl phosphate glucose (Dol-P-Glc) onto the lipid-linked oligosaccharide intermediate Glc(2)Man(9)GlcNAc(2)-PP-Dol to produce Glc(3)Man(9)GlcNAc(2)-PP-Dol.</text>
</comment>
<evidence type="ECO:0000313" key="15">
    <source>
        <dbReference type="Proteomes" id="UP000887565"/>
    </source>
</evidence>
<dbReference type="Proteomes" id="UP000887565">
    <property type="component" value="Unplaced"/>
</dbReference>
<dbReference type="GO" id="GO:0106073">
    <property type="term" value="F:dolichyl pyrophosphate Glc2Man9GlcNAc2 alpha-1,2-glucosyltransferase activity"/>
    <property type="evidence" value="ECO:0007669"/>
    <property type="project" value="UniProtKB-UniRule"/>
</dbReference>
<comment type="catalytic activity">
    <reaction evidence="13">
        <text>an alpha-D-Glc-(1-&gt;3)-alpha-D-Glc-(1-&gt;3)-alpha-D-Man-(1-&gt;2)-alpha-D-Man-(1-&gt;2)-alpha-D-Man-(1-&gt;3)-[alpha-D-Man-(1-&gt;2)-alpha-D-Man-(1-&gt;3)-[alpha-D-Man-(1-&gt;2)-alpha-D-Man-(1-&gt;6)]-alpha-D-Man-(1-&gt;6)]-beta-D-Man-(1-&gt;4)-beta-D-GlcNAc-(1-&gt;4)-alpha-D-GlcNAc-diphospho-di-trans,poly-cis-dolichol + a di-trans,poly-cis-dolichyl beta-D-glucosyl phosphate = a alpha-D-Glc-(1-&gt;2)-alpha-D-Glc-(1-&gt;3)-alpha-D-Glc-(1-&gt;3)-alpha-D-Man-(1-&gt;2)-alpha-D-Man-(1-&gt;2)-alpha-D-Man-(1-&gt;3)-[alpha-D-Man-(1-&gt;2)-alpha-D-Man-(1-&gt;3)-[alpha-D-Man-(1-&gt;2)-alpha-D-Man-(1-&gt;6)]-alpha-D-Man-(1-&gt;6)]-beta-D-Man-(1-&gt;4)-beta-D-GlcNAc-(1-&gt;4)-alpha-D-GlcNAc-diphospho-di-trans,poly-cis-dolichol + a di-trans,poly-cis-dolichyl phosphate + H(+)</text>
        <dbReference type="Rhea" id="RHEA:29543"/>
        <dbReference type="Rhea" id="RHEA-COMP:19498"/>
        <dbReference type="Rhea" id="RHEA-COMP:19502"/>
        <dbReference type="Rhea" id="RHEA-COMP:19512"/>
        <dbReference type="Rhea" id="RHEA-COMP:19522"/>
        <dbReference type="ChEBI" id="CHEBI:15378"/>
        <dbReference type="ChEBI" id="CHEBI:57525"/>
        <dbReference type="ChEBI" id="CHEBI:57683"/>
        <dbReference type="ChEBI" id="CHEBI:132522"/>
        <dbReference type="ChEBI" id="CHEBI:132523"/>
        <dbReference type="EC" id="2.4.1.256"/>
    </reaction>
    <physiologicalReaction direction="left-to-right" evidence="13">
        <dbReference type="Rhea" id="RHEA:29544"/>
    </physiologicalReaction>
</comment>
<feature type="transmembrane region" description="Helical" evidence="14">
    <location>
        <begin position="291"/>
        <end position="319"/>
    </location>
</feature>
<evidence type="ECO:0000256" key="5">
    <source>
        <dbReference type="ARBA" id="ARBA00018512"/>
    </source>
</evidence>
<evidence type="ECO:0000256" key="3">
    <source>
        <dbReference type="ARBA" id="ARBA00010600"/>
    </source>
</evidence>
<evidence type="ECO:0000313" key="16">
    <source>
        <dbReference type="WBParaSite" id="nRc.2.0.1.t46238-RA"/>
    </source>
</evidence>
<comment type="pathway">
    <text evidence="2">Protein modification; protein glycosylation.</text>
</comment>
<feature type="transmembrane region" description="Helical" evidence="14">
    <location>
        <begin position="339"/>
        <end position="359"/>
    </location>
</feature>
<accession>A0A915L6V6</accession>
<dbReference type="InterPro" id="IPR016900">
    <property type="entry name" value="Alg10"/>
</dbReference>
<sequence>MKRPSQSVGIFLSCVAALFSGTVLIHILVGSIVPNVYMDEIFHVDQMQRYCAGNFTSWNAKITTPPGLYLTCLLLLKPVLWFLPSSSHIACGTPVVLRYFNALFLTILFCLYFALFRLLSAGRPCSSVILSVSALNLTLFPLCYFFSFLFYTDVLSLNSVLLCYLLQIRRHHHWSAVLEKFILAFSRQTNIIWVAFCAALTIVDLAALHAEYFALVVKNTHDDSPRLDAKIASFKKNRQNPHVRSDFNRFAREKYDSSRDASCENCVVDFYDKPLLLLRTLKEIYEKKFSLFVNFIITVLSRCFGYILVGFLAIIFVFYNGSIVLGDRSAHQGSLHLVQIFYCAGFIFCFGFPILSSFFKNVFNRLRKHGLFTRALFVSILVIIYHFTMDHPYLLADNRHFTFYIWRRWFQYHKFMKYLLAPAYLFALYAIIASLHVQSFIWRFFFVTCCILVTVPNRLLEFRYFLIPYVMWRLHQTSQSKQVLLMEFCVYAVVNTVILYLFLFKPFRWANESGLQRFMW</sequence>
<dbReference type="Pfam" id="PF04922">
    <property type="entry name" value="DIE2_ALG10"/>
    <property type="match status" value="1"/>
</dbReference>
<feature type="transmembrane region" description="Helical" evidence="14">
    <location>
        <begin position="440"/>
        <end position="460"/>
    </location>
</feature>
<evidence type="ECO:0000256" key="6">
    <source>
        <dbReference type="ARBA" id="ARBA00022676"/>
    </source>
</evidence>
<feature type="transmembrane region" description="Helical" evidence="14">
    <location>
        <begin position="6"/>
        <end position="29"/>
    </location>
</feature>
<keyword evidence="10 14" id="KW-1133">Transmembrane helix</keyword>
<keyword evidence="6 14" id="KW-0328">Glycosyltransferase</keyword>
<dbReference type="GO" id="GO:0006488">
    <property type="term" value="P:dolichol-linked oligosaccharide biosynthetic process"/>
    <property type="evidence" value="ECO:0007669"/>
    <property type="project" value="UniProtKB-UniRule"/>
</dbReference>
<organism evidence="15 16">
    <name type="scientific">Romanomermis culicivorax</name>
    <name type="common">Nematode worm</name>
    <dbReference type="NCBI Taxonomy" id="13658"/>
    <lineage>
        <taxon>Eukaryota</taxon>
        <taxon>Metazoa</taxon>
        <taxon>Ecdysozoa</taxon>
        <taxon>Nematoda</taxon>
        <taxon>Enoplea</taxon>
        <taxon>Dorylaimia</taxon>
        <taxon>Mermithida</taxon>
        <taxon>Mermithoidea</taxon>
        <taxon>Mermithidae</taxon>
        <taxon>Romanomermis</taxon>
    </lineage>
</organism>
<keyword evidence="7" id="KW-0808">Transferase</keyword>
<feature type="transmembrane region" description="Helical" evidence="14">
    <location>
        <begin position="96"/>
        <end position="116"/>
    </location>
</feature>
<dbReference type="OMA" id="VWDSKIT"/>
<evidence type="ECO:0000256" key="4">
    <source>
        <dbReference type="ARBA" id="ARBA00011967"/>
    </source>
</evidence>
<dbReference type="GO" id="GO:0005789">
    <property type="term" value="C:endoplasmic reticulum membrane"/>
    <property type="evidence" value="ECO:0007669"/>
    <property type="project" value="UniProtKB-SubCell"/>
</dbReference>
<dbReference type="AlphaFoldDB" id="A0A915L6V6"/>
<evidence type="ECO:0000256" key="12">
    <source>
        <dbReference type="ARBA" id="ARBA00044727"/>
    </source>
</evidence>
<dbReference type="PANTHER" id="PTHR12989:SF10">
    <property type="entry name" value="DOL-P-GLC:GLC(2)MAN(9)GLCNAC(2)-PP-DOL ALPHA-1,2-GLUCOSYLTRANSFERASE-RELATED"/>
    <property type="match status" value="1"/>
</dbReference>
<evidence type="ECO:0000256" key="14">
    <source>
        <dbReference type="PIRNR" id="PIRNR028810"/>
    </source>
</evidence>
<keyword evidence="9" id="KW-0256">Endoplasmic reticulum</keyword>
<comment type="similarity">
    <text evidence="3 14">Belongs to the ALG10 glucosyltransferase family.</text>
</comment>
<evidence type="ECO:0000256" key="13">
    <source>
        <dbReference type="ARBA" id="ARBA00048064"/>
    </source>
</evidence>
<dbReference type="PIRSF" id="PIRSF028810">
    <property type="entry name" value="Alpha1_2_glucosyltferase_Alg10"/>
    <property type="match status" value="1"/>
</dbReference>
<evidence type="ECO:0000256" key="11">
    <source>
        <dbReference type="ARBA" id="ARBA00023136"/>
    </source>
</evidence>
<name>A0A915L6V6_ROMCU</name>
<comment type="subcellular location">
    <subcellularLocation>
        <location evidence="1">Endoplasmic reticulum membrane</location>
        <topology evidence="1">Multi-pass membrane protein</topology>
    </subcellularLocation>
</comment>
<reference evidence="16" key="1">
    <citation type="submission" date="2022-11" db="UniProtKB">
        <authorList>
            <consortium name="WormBaseParasite"/>
        </authorList>
    </citation>
    <scope>IDENTIFICATION</scope>
</reference>
<feature type="transmembrane region" description="Helical" evidence="14">
    <location>
        <begin position="415"/>
        <end position="433"/>
    </location>
</feature>
<keyword evidence="8 14" id="KW-0812">Transmembrane</keyword>
<feature type="transmembrane region" description="Helical" evidence="14">
    <location>
        <begin position="480"/>
        <end position="503"/>
    </location>
</feature>
<evidence type="ECO:0000256" key="7">
    <source>
        <dbReference type="ARBA" id="ARBA00022679"/>
    </source>
</evidence>
<dbReference type="WBParaSite" id="nRc.2.0.1.t46238-RA">
    <property type="protein sequence ID" value="nRc.2.0.1.t46238-RA"/>
    <property type="gene ID" value="nRc.2.0.1.g46238"/>
</dbReference>
<protein>
    <recommendedName>
        <fullName evidence="5 14">Dol-P-Glc:Glc(2)Man(9)GlcNAc(2)-PP-Dol alpha-1,2-glucosyltransferase</fullName>
        <ecNumber evidence="4 14">2.4.1.256</ecNumber>
    </recommendedName>
</protein>
<feature type="transmembrane region" description="Helical" evidence="14">
    <location>
        <begin position="191"/>
        <end position="217"/>
    </location>
</feature>
<keyword evidence="11 14" id="KW-0472">Membrane</keyword>